<dbReference type="PANTHER" id="PTHR11742">
    <property type="entry name" value="MANNOSYL-OLIGOSACCHARIDE ALPHA-1,2-MANNOSIDASE-RELATED"/>
    <property type="match status" value="1"/>
</dbReference>
<dbReference type="Gene3D" id="1.50.10.10">
    <property type="match status" value="1"/>
</dbReference>
<evidence type="ECO:0000313" key="12">
    <source>
        <dbReference type="Proteomes" id="UP000030752"/>
    </source>
</evidence>
<dbReference type="VEuPathDB" id="FungiDB:HMPREF1541_05865"/>
<dbReference type="InterPro" id="IPR001382">
    <property type="entry name" value="Glyco_hydro_47"/>
</dbReference>
<dbReference type="InParanoid" id="W2RVA4"/>
<gene>
    <name evidence="11" type="ORF">HMPREF1541_05865</name>
</gene>
<dbReference type="GO" id="GO:0036503">
    <property type="term" value="P:ERAD pathway"/>
    <property type="evidence" value="ECO:0007669"/>
    <property type="project" value="UniProtKB-ARBA"/>
</dbReference>
<feature type="active site" description="Proton donor" evidence="6">
    <location>
        <position position="168"/>
    </location>
</feature>
<dbReference type="InterPro" id="IPR012341">
    <property type="entry name" value="6hp_glycosidase-like_sf"/>
</dbReference>
<proteinExistence type="inferred from homology"/>
<dbReference type="EC" id="3.2.1.-" evidence="9"/>
<dbReference type="Pfam" id="PF01532">
    <property type="entry name" value="Glyco_hydro_47"/>
    <property type="match status" value="1"/>
</dbReference>
<dbReference type="EMBL" id="KB822721">
    <property type="protein sequence ID" value="ETN39639.1"/>
    <property type="molecule type" value="Genomic_DNA"/>
</dbReference>
<evidence type="ECO:0000256" key="1">
    <source>
        <dbReference type="ARBA" id="ARBA00001913"/>
    </source>
</evidence>
<name>W2RVA4_CYPE1</name>
<dbReference type="OrthoDB" id="8118055at2759"/>
<evidence type="ECO:0000256" key="7">
    <source>
        <dbReference type="PIRSR" id="PIRSR601382-2"/>
    </source>
</evidence>
<dbReference type="FunFam" id="1.50.10.10:FF:000037">
    <property type="entry name" value="alpha-1,2-Mannosidase"/>
    <property type="match status" value="1"/>
</dbReference>
<keyword evidence="9" id="KW-0326">Glycosidase</keyword>
<keyword evidence="10" id="KW-1133">Transmembrane helix</keyword>
<dbReference type="PRINTS" id="PR00747">
    <property type="entry name" value="GLYHDRLASE47"/>
</dbReference>
<feature type="binding site" evidence="7">
    <location>
        <position position="580"/>
    </location>
    <ligand>
        <name>Ca(2+)</name>
        <dbReference type="ChEBI" id="CHEBI:29108"/>
    </ligand>
</feature>
<feature type="transmembrane region" description="Helical" evidence="10">
    <location>
        <begin position="7"/>
        <end position="24"/>
    </location>
</feature>
<feature type="disulfide bond" evidence="8">
    <location>
        <begin position="377"/>
        <end position="406"/>
    </location>
</feature>
<feature type="active site" description="Proton donor" evidence="6">
    <location>
        <position position="420"/>
    </location>
</feature>
<reference evidence="11 12" key="1">
    <citation type="submission" date="2013-03" db="EMBL/GenBank/DDBJ databases">
        <title>The Genome Sequence of Phialophora europaea CBS 101466.</title>
        <authorList>
            <consortium name="The Broad Institute Genomics Platform"/>
            <person name="Cuomo C."/>
            <person name="de Hoog S."/>
            <person name="Gorbushina A."/>
            <person name="Walker B."/>
            <person name="Young S.K."/>
            <person name="Zeng Q."/>
            <person name="Gargeya S."/>
            <person name="Fitzgerald M."/>
            <person name="Haas B."/>
            <person name="Abouelleil A."/>
            <person name="Allen A.W."/>
            <person name="Alvarado L."/>
            <person name="Arachchi H.M."/>
            <person name="Berlin A.M."/>
            <person name="Chapman S.B."/>
            <person name="Gainer-Dewar J."/>
            <person name="Goldberg J."/>
            <person name="Griggs A."/>
            <person name="Gujja S."/>
            <person name="Hansen M."/>
            <person name="Howarth C."/>
            <person name="Imamovic A."/>
            <person name="Ireland A."/>
            <person name="Larimer J."/>
            <person name="McCowan C."/>
            <person name="Murphy C."/>
            <person name="Pearson M."/>
            <person name="Poon T.W."/>
            <person name="Priest M."/>
            <person name="Roberts A."/>
            <person name="Saif S."/>
            <person name="Shea T."/>
            <person name="Sisk P."/>
            <person name="Sykes S."/>
            <person name="Wortman J."/>
            <person name="Nusbaum C."/>
            <person name="Birren B."/>
        </authorList>
    </citation>
    <scope>NUCLEOTIDE SEQUENCE [LARGE SCALE GENOMIC DNA]</scope>
    <source>
        <strain evidence="11 12">CBS 101466</strain>
    </source>
</reference>
<feature type="active site" evidence="6">
    <location>
        <position position="494"/>
    </location>
</feature>
<dbReference type="RefSeq" id="XP_008718424.1">
    <property type="nucleotide sequence ID" value="XM_008720202.1"/>
</dbReference>
<dbReference type="InterPro" id="IPR050749">
    <property type="entry name" value="Glycosyl_Hydrolase_47"/>
</dbReference>
<feature type="active site" evidence="6">
    <location>
        <position position="305"/>
    </location>
</feature>
<dbReference type="GO" id="GO:0005509">
    <property type="term" value="F:calcium ion binding"/>
    <property type="evidence" value="ECO:0007669"/>
    <property type="project" value="InterPro"/>
</dbReference>
<keyword evidence="4 9" id="KW-0378">Hydrolase</keyword>
<dbReference type="SUPFAM" id="SSF48225">
    <property type="entry name" value="Seven-hairpin glycosidases"/>
    <property type="match status" value="1"/>
</dbReference>
<dbReference type="Proteomes" id="UP000030752">
    <property type="component" value="Unassembled WGS sequence"/>
</dbReference>
<evidence type="ECO:0000313" key="11">
    <source>
        <dbReference type="EMBL" id="ETN39639.1"/>
    </source>
</evidence>
<sequence length="591" mass="66530">MLLIRKLWVAPALCFFVAFYYLFLRSPTSTADTYYGDVHWKKWPERYPVESLTPLPTGSTPIPRIQFDFASHPETVAQKSQREERRQTIKDAFVHAWGGYKAHAFGKDEVMPLSGSSLDNYGGWGATLVDALDTLWLMGMKEEFEAAVEAVMKIDFTTNSVKELNVFETTIRYLGGMMAAYDVSEGKYPQLLDKAKELGEILYSAFDTTNRMPVCRWDWRKSALGGQVQAADFTLLAELGSLSLEFTRLSQLTQDPKYYDSIARISSLMADAQDGTLIAGLWPTIVDARNLRFDYNHFTLGGMADSTYEYLPKEYMLLNGAIRSYRTMYEKALDAASRFLFFKPMVPTNADILFSGTTALTEQGQASLDPQGQHLTCFLAGMVGIGAQIFDRPSDLKIAKQLLDGCIWAYNATPSGLMPETFHVVPCAKGIDADTSGCEWDDGKYFAAVTKQLGGADDDPSVNPVERGKILAKEKKLVAGFTAHGDSRYILRPEAIESVFILYRITGERRYQEDAWRMWQSIDKATRTDIANAAVVDVRLARPEKSDRMESFWLAETLKYFYLIFDDSDVVDLDKWVLNTEAHPFRRPAAA</sequence>
<dbReference type="GO" id="GO:0004571">
    <property type="term" value="F:mannosyl-oligosaccharide 1,2-alpha-mannosidase activity"/>
    <property type="evidence" value="ECO:0007669"/>
    <property type="project" value="InterPro"/>
</dbReference>
<dbReference type="eggNOG" id="KOG2204">
    <property type="taxonomic scope" value="Eukaryota"/>
</dbReference>
<evidence type="ECO:0000256" key="6">
    <source>
        <dbReference type="PIRSR" id="PIRSR601382-1"/>
    </source>
</evidence>
<keyword evidence="7" id="KW-0106">Calcium</keyword>
<accession>W2RVA4</accession>
<keyword evidence="5 8" id="KW-1015">Disulfide bond</keyword>
<evidence type="ECO:0000256" key="2">
    <source>
        <dbReference type="ARBA" id="ARBA00004922"/>
    </source>
</evidence>
<evidence type="ECO:0000256" key="3">
    <source>
        <dbReference type="ARBA" id="ARBA00007658"/>
    </source>
</evidence>
<dbReference type="GeneID" id="19973204"/>
<keyword evidence="7" id="KW-0479">Metal-binding</keyword>
<dbReference type="GO" id="GO:0005975">
    <property type="term" value="P:carbohydrate metabolic process"/>
    <property type="evidence" value="ECO:0007669"/>
    <property type="project" value="InterPro"/>
</dbReference>
<evidence type="ECO:0000256" key="9">
    <source>
        <dbReference type="RuleBase" id="RU361193"/>
    </source>
</evidence>
<dbReference type="PANTHER" id="PTHR11742:SF49">
    <property type="entry name" value="ALPHA-1,2-MANNOSIDASE"/>
    <property type="match status" value="1"/>
</dbReference>
<dbReference type="UniPathway" id="UPA00378"/>
<evidence type="ECO:0000256" key="10">
    <source>
        <dbReference type="SAM" id="Phobius"/>
    </source>
</evidence>
<dbReference type="GO" id="GO:0016020">
    <property type="term" value="C:membrane"/>
    <property type="evidence" value="ECO:0007669"/>
    <property type="project" value="InterPro"/>
</dbReference>
<comment type="pathway">
    <text evidence="2">Protein modification; protein glycosylation.</text>
</comment>
<evidence type="ECO:0000256" key="5">
    <source>
        <dbReference type="ARBA" id="ARBA00023157"/>
    </source>
</evidence>
<dbReference type="GO" id="GO:0005783">
    <property type="term" value="C:endoplasmic reticulum"/>
    <property type="evidence" value="ECO:0007669"/>
    <property type="project" value="TreeGrafter"/>
</dbReference>
<dbReference type="AlphaFoldDB" id="W2RVA4"/>
<dbReference type="HOGENOM" id="CLU_003818_0_0_1"/>
<protein>
    <recommendedName>
        <fullName evidence="9">alpha-1,2-Mannosidase</fullName>
        <ecNumber evidence="9">3.2.1.-</ecNumber>
    </recommendedName>
</protein>
<evidence type="ECO:0000256" key="8">
    <source>
        <dbReference type="PIRSR" id="PIRSR601382-3"/>
    </source>
</evidence>
<dbReference type="STRING" id="1220924.W2RVA4"/>
<organism evidence="11 12">
    <name type="scientific">Cyphellophora europaea (strain CBS 101466)</name>
    <name type="common">Phialophora europaea</name>
    <dbReference type="NCBI Taxonomy" id="1220924"/>
    <lineage>
        <taxon>Eukaryota</taxon>
        <taxon>Fungi</taxon>
        <taxon>Dikarya</taxon>
        <taxon>Ascomycota</taxon>
        <taxon>Pezizomycotina</taxon>
        <taxon>Eurotiomycetes</taxon>
        <taxon>Chaetothyriomycetidae</taxon>
        <taxon>Chaetothyriales</taxon>
        <taxon>Cyphellophoraceae</taxon>
        <taxon>Cyphellophora</taxon>
    </lineage>
</organism>
<keyword evidence="12" id="KW-1185">Reference proteome</keyword>
<evidence type="ECO:0000256" key="4">
    <source>
        <dbReference type="ARBA" id="ARBA00022801"/>
    </source>
</evidence>
<comment type="cofactor">
    <cofactor evidence="1 7">
        <name>Ca(2+)</name>
        <dbReference type="ChEBI" id="CHEBI:29108"/>
    </cofactor>
</comment>
<keyword evidence="10" id="KW-0472">Membrane</keyword>
<comment type="similarity">
    <text evidence="3 9">Belongs to the glycosyl hydrolase 47 family.</text>
</comment>
<dbReference type="FunCoup" id="W2RVA4">
    <property type="interactions" value="91"/>
</dbReference>
<dbReference type="InterPro" id="IPR036026">
    <property type="entry name" value="Seven-hairpin_glycosidases"/>
</dbReference>
<keyword evidence="10" id="KW-0812">Transmembrane</keyword>